<dbReference type="InterPro" id="IPR015889">
    <property type="entry name" value="Intradiol_dOase_core"/>
</dbReference>
<gene>
    <name evidence="1" type="ORF">ABVT43_07075</name>
</gene>
<reference evidence="1 2" key="1">
    <citation type="submission" date="2024-06" db="EMBL/GenBank/DDBJ databases">
        <authorList>
            <person name="Li F."/>
        </authorList>
    </citation>
    <scope>NUCLEOTIDE SEQUENCE [LARGE SCALE GENOMIC DNA]</scope>
    <source>
        <strain evidence="1 2">GXAS 311</strain>
    </source>
</reference>
<dbReference type="Proteomes" id="UP001548189">
    <property type="component" value="Unassembled WGS sequence"/>
</dbReference>
<keyword evidence="2" id="KW-1185">Reference proteome</keyword>
<dbReference type="Gene3D" id="2.60.130.10">
    <property type="entry name" value="Aromatic compound dioxygenase"/>
    <property type="match status" value="1"/>
</dbReference>
<dbReference type="InterPro" id="IPR000627">
    <property type="entry name" value="Intradiol_dOase_C"/>
</dbReference>
<dbReference type="EMBL" id="JBEVCJ010000006">
    <property type="protein sequence ID" value="MET1254880.1"/>
    <property type="molecule type" value="Genomic_DNA"/>
</dbReference>
<accession>A0ABV2BSF8</accession>
<dbReference type="PANTHER" id="PTHR33711:SF10">
    <property type="entry name" value="INTRADIOL RING-CLEAVAGE DIOXYGENASES DOMAIN-CONTAINING PROTEIN"/>
    <property type="match status" value="1"/>
</dbReference>
<dbReference type="SUPFAM" id="SSF49482">
    <property type="entry name" value="Aromatic compound dioxygenase"/>
    <property type="match status" value="1"/>
</dbReference>
<protein>
    <submittedName>
        <fullName evidence="1">Uncharacterized protein</fullName>
    </submittedName>
</protein>
<dbReference type="Pfam" id="PF00775">
    <property type="entry name" value="Dioxygenase_C"/>
    <property type="match status" value="1"/>
</dbReference>
<sequence length="211" mass="23885">MQSILPEILPANGEDTIGPYYPIPFLDEESEDLTIVHPGLCVEVAGKPIDLSLRLRDSHFNLVDGALIEFWQANTKGILSIPQNFDHPDYDPRFTGFYRQRSNTGHFKVRTIMPGRIELTGSPHQYRAPHITLNIFCDGITRVVTQIFFEDHSENLQDPLLASLETQLAKRLIAKRVGESNQVSAFEIDIVLQGENETPFFDDLQPIAKIK</sequence>
<dbReference type="InterPro" id="IPR050770">
    <property type="entry name" value="Intradiol_RC_Dioxygenase"/>
</dbReference>
<comment type="caution">
    <text evidence="1">The sequence shown here is derived from an EMBL/GenBank/DDBJ whole genome shotgun (WGS) entry which is preliminary data.</text>
</comment>
<name>A0ABV2BSF8_9GAMM</name>
<evidence type="ECO:0000313" key="2">
    <source>
        <dbReference type="Proteomes" id="UP001548189"/>
    </source>
</evidence>
<evidence type="ECO:0000313" key="1">
    <source>
        <dbReference type="EMBL" id="MET1254880.1"/>
    </source>
</evidence>
<proteinExistence type="predicted"/>
<organism evidence="1 2">
    <name type="scientific">Aliikangiella maris</name>
    <dbReference type="NCBI Taxonomy" id="3162458"/>
    <lineage>
        <taxon>Bacteria</taxon>
        <taxon>Pseudomonadati</taxon>
        <taxon>Pseudomonadota</taxon>
        <taxon>Gammaproteobacteria</taxon>
        <taxon>Oceanospirillales</taxon>
        <taxon>Pleioneaceae</taxon>
        <taxon>Aliikangiella</taxon>
    </lineage>
</organism>
<dbReference type="PANTHER" id="PTHR33711">
    <property type="entry name" value="DIOXYGENASE, PUTATIVE (AFU_ORTHOLOGUE AFUA_2G02910)-RELATED"/>
    <property type="match status" value="1"/>
</dbReference>